<dbReference type="OrthoDB" id="10055660at2759"/>
<proteinExistence type="predicted"/>
<dbReference type="EMBL" id="UYYB01111112">
    <property type="protein sequence ID" value="VDM81024.1"/>
    <property type="molecule type" value="Genomic_DNA"/>
</dbReference>
<gene>
    <name evidence="1" type="ORF">SVUK_LOCUS16022</name>
</gene>
<accession>A0A3P7JQM9</accession>
<dbReference type="Proteomes" id="UP000270094">
    <property type="component" value="Unassembled WGS sequence"/>
</dbReference>
<dbReference type="AlphaFoldDB" id="A0A3P7JQM9"/>
<sequence>MTAKAKPGNPDQIDAVVRAQLPNATEDARLFDIVFRNMVHDAAVQQIQLRPAWSMVPVLKNFPKTFVTLPASMLMAIQNTNDRTMDDQ</sequence>
<organism evidence="1 2">
    <name type="scientific">Strongylus vulgaris</name>
    <name type="common">Blood worm</name>
    <dbReference type="NCBI Taxonomy" id="40348"/>
    <lineage>
        <taxon>Eukaryota</taxon>
        <taxon>Metazoa</taxon>
        <taxon>Ecdysozoa</taxon>
        <taxon>Nematoda</taxon>
        <taxon>Chromadorea</taxon>
        <taxon>Rhabditida</taxon>
        <taxon>Rhabditina</taxon>
        <taxon>Rhabditomorpha</taxon>
        <taxon>Strongyloidea</taxon>
        <taxon>Strongylidae</taxon>
        <taxon>Strongylus</taxon>
    </lineage>
</organism>
<keyword evidence="2" id="KW-1185">Reference proteome</keyword>
<reference evidence="1 2" key="1">
    <citation type="submission" date="2018-11" db="EMBL/GenBank/DDBJ databases">
        <authorList>
            <consortium name="Pathogen Informatics"/>
        </authorList>
    </citation>
    <scope>NUCLEOTIDE SEQUENCE [LARGE SCALE GENOMIC DNA]</scope>
</reference>
<protein>
    <submittedName>
        <fullName evidence="1">Uncharacterized protein</fullName>
    </submittedName>
</protein>
<evidence type="ECO:0000313" key="2">
    <source>
        <dbReference type="Proteomes" id="UP000270094"/>
    </source>
</evidence>
<evidence type="ECO:0000313" key="1">
    <source>
        <dbReference type="EMBL" id="VDM81024.1"/>
    </source>
</evidence>
<name>A0A3P7JQM9_STRVU</name>